<name>A0A9Q1HL13_HOLLE</name>
<comment type="caution">
    <text evidence="1">The sequence shown here is derived from an EMBL/GenBank/DDBJ whole genome shotgun (WGS) entry which is preliminary data.</text>
</comment>
<organism evidence="1 2">
    <name type="scientific">Holothuria leucospilota</name>
    <name type="common">Black long sea cucumber</name>
    <name type="synonym">Mertensiothuria leucospilota</name>
    <dbReference type="NCBI Taxonomy" id="206669"/>
    <lineage>
        <taxon>Eukaryota</taxon>
        <taxon>Metazoa</taxon>
        <taxon>Echinodermata</taxon>
        <taxon>Eleutherozoa</taxon>
        <taxon>Echinozoa</taxon>
        <taxon>Holothuroidea</taxon>
        <taxon>Aspidochirotacea</taxon>
        <taxon>Aspidochirotida</taxon>
        <taxon>Holothuriidae</taxon>
        <taxon>Holothuria</taxon>
    </lineage>
</organism>
<gene>
    <name evidence="1" type="ORF">HOLleu_01792</name>
</gene>
<dbReference type="EMBL" id="JAIZAY010000001">
    <property type="protein sequence ID" value="KAJ8049171.1"/>
    <property type="molecule type" value="Genomic_DNA"/>
</dbReference>
<dbReference type="OrthoDB" id="8038048at2759"/>
<protein>
    <recommendedName>
        <fullName evidence="3">Endonuclease/exonuclease/phosphatase domain-containing protein</fullName>
    </recommendedName>
</protein>
<proteinExistence type="predicted"/>
<accession>A0A9Q1HL13</accession>
<dbReference type="SUPFAM" id="SSF56219">
    <property type="entry name" value="DNase I-like"/>
    <property type="match status" value="1"/>
</dbReference>
<dbReference type="Proteomes" id="UP001152320">
    <property type="component" value="Chromosome 1"/>
</dbReference>
<dbReference type="AlphaFoldDB" id="A0A9Q1HL13"/>
<dbReference type="InterPro" id="IPR036691">
    <property type="entry name" value="Endo/exonu/phosph_ase_sf"/>
</dbReference>
<evidence type="ECO:0008006" key="3">
    <source>
        <dbReference type="Google" id="ProtNLM"/>
    </source>
</evidence>
<dbReference type="Gene3D" id="3.60.10.10">
    <property type="entry name" value="Endonuclease/exonuclease/phosphatase"/>
    <property type="match status" value="1"/>
</dbReference>
<dbReference type="PANTHER" id="PTHR33776:SF4">
    <property type="entry name" value="ENDONUCLEASE_EXONUCLEASE_PHOSPHATASE DOMAIN-CONTAINING PROTEIN"/>
    <property type="match status" value="1"/>
</dbReference>
<keyword evidence="2" id="KW-1185">Reference proteome</keyword>
<reference evidence="1" key="1">
    <citation type="submission" date="2021-10" db="EMBL/GenBank/DDBJ databases">
        <title>Tropical sea cucumber genome reveals ecological adaptation and Cuvierian tubules defense mechanism.</title>
        <authorList>
            <person name="Chen T."/>
        </authorList>
    </citation>
    <scope>NUCLEOTIDE SEQUENCE</scope>
    <source>
        <strain evidence="1">Nanhai2018</strain>
        <tissue evidence="1">Muscle</tissue>
    </source>
</reference>
<dbReference type="PANTHER" id="PTHR33776">
    <property type="entry name" value="ENDO/EXONUCLEASE/PHOSPHATASE DOMAIN-CONTAINING PROTEIN"/>
    <property type="match status" value="1"/>
</dbReference>
<sequence length="230" mass="25890">MHGLDLSFDLIGITETWLKRDSCSGLFLIPGYNFVHTPRSIRIVGGVGIYVKNTLKFEILSELSIFEEGLFESIFIQFKNSSTLGNYIVGVIYCPTGADNDVSENSFINILSKVSNVNCKCHLMGEFNCNLLKLNTDSNVKDFLNFMTSHFFFPLQFLSIRITPSSTSLVDNIFTNDPRDFHSCILIMDISDHLPVFSISNFVAHIDRGLPNSLRLVVLNLLRLTLLVLP</sequence>
<evidence type="ECO:0000313" key="2">
    <source>
        <dbReference type="Proteomes" id="UP001152320"/>
    </source>
</evidence>
<evidence type="ECO:0000313" key="1">
    <source>
        <dbReference type="EMBL" id="KAJ8049171.1"/>
    </source>
</evidence>